<dbReference type="InterPro" id="IPR013785">
    <property type="entry name" value="Aldolase_TIM"/>
</dbReference>
<feature type="domain" description="Alpha galactosidase C-terminal" evidence="6">
    <location>
        <begin position="463"/>
        <end position="536"/>
    </location>
</feature>
<dbReference type="PANTHER" id="PTHR11452">
    <property type="entry name" value="ALPHA-GALACTOSIDASE/ALPHA-N-ACETYLGALACTOSAMINIDASE"/>
    <property type="match status" value="1"/>
</dbReference>
<dbReference type="InterPro" id="IPR041233">
    <property type="entry name" value="Melibiase_C"/>
</dbReference>
<dbReference type="CDD" id="cd14792">
    <property type="entry name" value="GH27"/>
    <property type="match status" value="1"/>
</dbReference>
<comment type="catalytic activity">
    <reaction evidence="5">
        <text>Hydrolysis of terminal, non-reducing alpha-D-galactose residues in alpha-D-galactosides, including galactose oligosaccharides, galactomannans and galactolipids.</text>
        <dbReference type="EC" id="3.2.1.22"/>
    </reaction>
</comment>
<evidence type="ECO:0000256" key="2">
    <source>
        <dbReference type="ARBA" id="ARBA00022729"/>
    </source>
</evidence>
<keyword evidence="5" id="KW-1015">Disulfide bond</keyword>
<dbReference type="InterPro" id="IPR002241">
    <property type="entry name" value="Glyco_hydro_27"/>
</dbReference>
<dbReference type="PANTHER" id="PTHR11452:SF75">
    <property type="entry name" value="ALPHA-GALACTOSIDASE MEL1"/>
    <property type="match status" value="1"/>
</dbReference>
<dbReference type="InterPro" id="IPR017853">
    <property type="entry name" value="GH"/>
</dbReference>
<evidence type="ECO:0000313" key="7">
    <source>
        <dbReference type="EMBL" id="UXX81087.1"/>
    </source>
</evidence>
<dbReference type="SUPFAM" id="SSF51445">
    <property type="entry name" value="(Trans)glycosidases"/>
    <property type="match status" value="1"/>
</dbReference>
<dbReference type="EMBL" id="CP106735">
    <property type="protein sequence ID" value="UXX81087.1"/>
    <property type="molecule type" value="Genomic_DNA"/>
</dbReference>
<keyword evidence="4 5" id="KW-0326">Glycosidase</keyword>
<dbReference type="SUPFAM" id="SSF49313">
    <property type="entry name" value="Cadherin-like"/>
    <property type="match status" value="1"/>
</dbReference>
<dbReference type="Gene3D" id="3.20.20.70">
    <property type="entry name" value="Aldolase class I"/>
    <property type="match status" value="1"/>
</dbReference>
<dbReference type="EC" id="3.2.1.22" evidence="5"/>
<keyword evidence="3 5" id="KW-0378">Hydrolase</keyword>
<dbReference type="Proteomes" id="UP001062165">
    <property type="component" value="Chromosome"/>
</dbReference>
<reference evidence="7" key="1">
    <citation type="submission" date="2022-10" db="EMBL/GenBank/DDBJ databases">
        <title>Comparative genomics and taxonomic characterization of three novel marine species of genus Reichenbachiella exhibiting antioxidant and polysaccharide degradation activities.</title>
        <authorList>
            <person name="Muhammad N."/>
            <person name="Lee Y.-J."/>
            <person name="Ko J."/>
            <person name="Kim S.-G."/>
        </authorList>
    </citation>
    <scope>NUCLEOTIDE SEQUENCE</scope>
    <source>
        <strain evidence="7">Wsw4-B4</strain>
    </source>
</reference>
<accession>A0ABY6D4K4</accession>
<dbReference type="PRINTS" id="PR00740">
    <property type="entry name" value="GLHYDRLASE27"/>
</dbReference>
<protein>
    <recommendedName>
        <fullName evidence="5">Alpha-galactosidase</fullName>
        <ecNumber evidence="5">3.2.1.22</ecNumber>
    </recommendedName>
    <alternativeName>
        <fullName evidence="5">Melibiase</fullName>
    </alternativeName>
</protein>
<dbReference type="PROSITE" id="PS51257">
    <property type="entry name" value="PROKAR_LIPOPROTEIN"/>
    <property type="match status" value="1"/>
</dbReference>
<organism evidence="7 8">
    <name type="scientific">Reichenbachiella carrageenanivorans</name>
    <dbReference type="NCBI Taxonomy" id="2979869"/>
    <lineage>
        <taxon>Bacteria</taxon>
        <taxon>Pseudomonadati</taxon>
        <taxon>Bacteroidota</taxon>
        <taxon>Cytophagia</taxon>
        <taxon>Cytophagales</taxon>
        <taxon>Reichenbachiellaceae</taxon>
        <taxon>Reichenbachiella</taxon>
    </lineage>
</organism>
<dbReference type="Pfam" id="PF17801">
    <property type="entry name" value="Melibiase_C"/>
    <property type="match status" value="1"/>
</dbReference>
<keyword evidence="2" id="KW-0732">Signal</keyword>
<name>A0ABY6D4K4_9BACT</name>
<evidence type="ECO:0000256" key="1">
    <source>
        <dbReference type="ARBA" id="ARBA00009743"/>
    </source>
</evidence>
<dbReference type="Gene3D" id="2.60.40.10">
    <property type="entry name" value="Immunoglobulins"/>
    <property type="match status" value="1"/>
</dbReference>
<dbReference type="SUPFAM" id="SSF51011">
    <property type="entry name" value="Glycosyl hydrolase domain"/>
    <property type="match status" value="1"/>
</dbReference>
<dbReference type="InterPro" id="IPR015919">
    <property type="entry name" value="Cadherin-like_sf"/>
</dbReference>
<dbReference type="InterPro" id="IPR013780">
    <property type="entry name" value="Glyco_hydro_b"/>
</dbReference>
<evidence type="ECO:0000256" key="5">
    <source>
        <dbReference type="RuleBase" id="RU361168"/>
    </source>
</evidence>
<proteinExistence type="inferred from homology"/>
<evidence type="ECO:0000259" key="6">
    <source>
        <dbReference type="Pfam" id="PF17801"/>
    </source>
</evidence>
<dbReference type="RefSeq" id="WP_263052816.1">
    <property type="nucleotide sequence ID" value="NZ_CP106735.1"/>
</dbReference>
<evidence type="ECO:0000256" key="3">
    <source>
        <dbReference type="ARBA" id="ARBA00022801"/>
    </source>
</evidence>
<comment type="similarity">
    <text evidence="1 5">Belongs to the glycosyl hydrolase 27 family.</text>
</comment>
<keyword evidence="8" id="KW-1185">Reference proteome</keyword>
<evidence type="ECO:0000313" key="8">
    <source>
        <dbReference type="Proteomes" id="UP001062165"/>
    </source>
</evidence>
<dbReference type="Pfam" id="PF16499">
    <property type="entry name" value="Melibiase_2"/>
    <property type="match status" value="2"/>
</dbReference>
<evidence type="ECO:0000256" key="4">
    <source>
        <dbReference type="ARBA" id="ARBA00023295"/>
    </source>
</evidence>
<dbReference type="Pfam" id="PF05345">
    <property type="entry name" value="He_PIG"/>
    <property type="match status" value="1"/>
</dbReference>
<sequence length="540" mass="59943">MTNKLKTKWIQRSAPLVALVFLIACGSEIQTEVYRPISGEGKYILTPEAPGTPQINGPAVFGVRPGSPFLYTIPATGQRPLTFEVQNLPAGLQLDVHTGVISGTISDKSMRNYNITLVAKNQLGVDRKVLEVKVGQTICLTPPLGWNSWNCWKTQVTQERVLASARAMVDKGLSNYGWSFINIDDAWQGLRGGKHQGIQADPVKFPDMKQMCDEIHAMGLKVGIYSSPWITTYAGYVGGSSQNPEGDWDDTTMHPDDLRKTKAFWQVGEYTFDDKDALQWADWGIDYLKYDWNPNDRASTQRMADALQNSGRDIVYSLSNTAPMQHADLFSKVVNCFRTAGDLKDRWDQEGSHLNIREEWVLHRNWLDSAFSGSPGHYPDADMLVIGDVVTSGPEGKPVPSRLTADEQYSHVSLWTLWSSPLLIGCPIETLDDFTLNLLTNSEVLDIHQDAVGVAAQSVYLDEGSEIFVKVLADGSKAVGLFNTGKESQTIAMPWSLAKLQGVQQVRDVWRQKDIGLYEGKFSAQVPSHGVVLVRFMANE</sequence>
<dbReference type="Gene3D" id="2.60.40.1180">
    <property type="entry name" value="Golgi alpha-mannosidase II"/>
    <property type="match status" value="1"/>
</dbReference>
<dbReference type="InterPro" id="IPR013783">
    <property type="entry name" value="Ig-like_fold"/>
</dbReference>
<gene>
    <name evidence="7" type="ORF">N7E81_08235</name>
</gene>